<feature type="non-terminal residue" evidence="1">
    <location>
        <position position="1"/>
    </location>
</feature>
<evidence type="ECO:0000313" key="1">
    <source>
        <dbReference type="EMBL" id="KKK96842.1"/>
    </source>
</evidence>
<dbReference type="AlphaFoldDB" id="A0A0F8ZSG9"/>
<comment type="caution">
    <text evidence="1">The sequence shown here is derived from an EMBL/GenBank/DDBJ whole genome shotgun (WGS) entry which is preliminary data.</text>
</comment>
<gene>
    <name evidence="1" type="ORF">LCGC14_2658750</name>
</gene>
<proteinExistence type="predicted"/>
<accession>A0A0F8ZSG9</accession>
<reference evidence="1" key="1">
    <citation type="journal article" date="2015" name="Nature">
        <title>Complex archaea that bridge the gap between prokaryotes and eukaryotes.</title>
        <authorList>
            <person name="Spang A."/>
            <person name="Saw J.H."/>
            <person name="Jorgensen S.L."/>
            <person name="Zaremba-Niedzwiedzka K."/>
            <person name="Martijn J."/>
            <person name="Lind A.E."/>
            <person name="van Eijk R."/>
            <person name="Schleper C."/>
            <person name="Guy L."/>
            <person name="Ettema T.J."/>
        </authorList>
    </citation>
    <scope>NUCLEOTIDE SEQUENCE</scope>
</reference>
<name>A0A0F8ZSG9_9ZZZZ</name>
<organism evidence="1">
    <name type="scientific">marine sediment metagenome</name>
    <dbReference type="NCBI Taxonomy" id="412755"/>
    <lineage>
        <taxon>unclassified sequences</taxon>
        <taxon>metagenomes</taxon>
        <taxon>ecological metagenomes</taxon>
    </lineage>
</organism>
<sequence length="43" mass="4866">SHGPDEYVEVARLIECAEIYALTALKQLQRGRVMPSNYSSRGR</sequence>
<dbReference type="EMBL" id="LAZR01046308">
    <property type="protein sequence ID" value="KKK96842.1"/>
    <property type="molecule type" value="Genomic_DNA"/>
</dbReference>
<protein>
    <submittedName>
        <fullName evidence="1">Uncharacterized protein</fullName>
    </submittedName>
</protein>